<reference evidence="1 2" key="1">
    <citation type="submission" date="2017-05" db="EMBL/GenBank/DDBJ databases">
        <authorList>
            <person name="Varghese N."/>
            <person name="Submissions S."/>
        </authorList>
    </citation>
    <scope>NUCLEOTIDE SEQUENCE [LARGE SCALE GENOMIC DNA]</scope>
    <source>
        <strain evidence="1 2">DSM 29506</strain>
    </source>
</reference>
<organism evidence="1 2">
    <name type="scientific">Thalassovita litoralis</name>
    <dbReference type="NCBI Taxonomy" id="1010611"/>
    <lineage>
        <taxon>Bacteria</taxon>
        <taxon>Pseudomonadati</taxon>
        <taxon>Pseudomonadota</taxon>
        <taxon>Alphaproteobacteria</taxon>
        <taxon>Rhodobacterales</taxon>
        <taxon>Roseobacteraceae</taxon>
        <taxon>Thalassovita</taxon>
    </lineage>
</organism>
<accession>A0A521DQH0</accession>
<keyword evidence="2" id="KW-1185">Reference proteome</keyword>
<evidence type="ECO:0000313" key="1">
    <source>
        <dbReference type="EMBL" id="SMO73946.1"/>
    </source>
</evidence>
<dbReference type="RefSeq" id="WP_142493425.1">
    <property type="nucleotide sequence ID" value="NZ_FXTO01000012.1"/>
</dbReference>
<dbReference type="OrthoDB" id="7870359at2"/>
<proteinExistence type="predicted"/>
<dbReference type="Proteomes" id="UP000316030">
    <property type="component" value="Unassembled WGS sequence"/>
</dbReference>
<dbReference type="AlphaFoldDB" id="A0A521DQH0"/>
<evidence type="ECO:0000313" key="2">
    <source>
        <dbReference type="Proteomes" id="UP000316030"/>
    </source>
</evidence>
<sequence length="187" mass="20819">MFYDPLTVTLYRTGRDAMILGLTEQTCRDHGLEPVTLLPRPQTSGAQIATRNLTPHDEDGQWVLGWTIDTIPATAEMVEQERDRRLALGFDFDFQDTRGVHHIGTSKEDMLGWDEVTTWSNAMINLGNATSTTVVKTDTGVAQITASEWQQVLAAAAAFRQPIWGASFAIKAMATIPTDFTDDQYWP</sequence>
<name>A0A521DQH0_9RHOB</name>
<protein>
    <recommendedName>
        <fullName evidence="3">DUF4376 domain-containing protein</fullName>
    </recommendedName>
</protein>
<evidence type="ECO:0008006" key="3">
    <source>
        <dbReference type="Google" id="ProtNLM"/>
    </source>
</evidence>
<gene>
    <name evidence="1" type="ORF">SAMN06265173_11243</name>
</gene>
<dbReference type="EMBL" id="FXTO01000012">
    <property type="protein sequence ID" value="SMO73946.1"/>
    <property type="molecule type" value="Genomic_DNA"/>
</dbReference>